<reference evidence="2 3" key="1">
    <citation type="journal article" date="2019" name="Mol. Ecol. Resour.">
        <title>Chromosome-level genome assembly of Triplophysa tibetana, a fish adapted to the harsh high-altitude environment of the Tibetan Plateau.</title>
        <authorList>
            <person name="Yang X."/>
            <person name="Liu H."/>
            <person name="Ma Z."/>
            <person name="Zou Y."/>
            <person name="Zou M."/>
            <person name="Mao Y."/>
            <person name="Li X."/>
            <person name="Wang H."/>
            <person name="Chen T."/>
            <person name="Wang W."/>
            <person name="Yang R."/>
        </authorList>
    </citation>
    <scope>NUCLEOTIDE SEQUENCE [LARGE SCALE GENOMIC DNA]</scope>
    <source>
        <strain evidence="2">TTIB1903HZAU</strain>
        <tissue evidence="2">Muscle</tissue>
    </source>
</reference>
<dbReference type="Proteomes" id="UP000324632">
    <property type="component" value="Chromosome 9"/>
</dbReference>
<dbReference type="PANTHER" id="PTHR28682">
    <property type="entry name" value="INHIBITORY SYNAPTIC FACTOR 2A-RELATED"/>
    <property type="match status" value="1"/>
</dbReference>
<proteinExistence type="predicted"/>
<name>A0A5A9P4P8_9TELE</name>
<dbReference type="InterPro" id="IPR029337">
    <property type="entry name" value="INSYN2"/>
</dbReference>
<keyword evidence="3" id="KW-1185">Reference proteome</keyword>
<dbReference type="Pfam" id="PF15265">
    <property type="entry name" value="FAM196"/>
    <property type="match status" value="1"/>
</dbReference>
<feature type="region of interest" description="Disordered" evidence="1">
    <location>
        <begin position="768"/>
        <end position="842"/>
    </location>
</feature>
<feature type="compositionally biased region" description="Polar residues" evidence="1">
    <location>
        <begin position="279"/>
        <end position="296"/>
    </location>
</feature>
<accession>A0A5A9P4P8</accession>
<comment type="caution">
    <text evidence="2">The sequence shown here is derived from an EMBL/GenBank/DDBJ whole genome shotgun (WGS) entry which is preliminary data.</text>
</comment>
<sequence>MVSKEPNILPTVHCQSNGNPDKTGPTITVRSVLLNRNSPDIENRLKRRRNRTQQVRFKDLEDDESKDKNNKVRSKSPTEVPNWQKELMNGPSLVGSVRGDMEKTIGAVTAFLKRAPPHPLTPGPTRRCWVPTHPCAFTLPLPSQPCRSTAIQTSPSLQKPPSLSATQTRSHSFGDGVGESWDDEYSSDELTARLYFPPRRSHQRDPRQQNSPTEQSRCQKTEDNRTASLDTTTQRLTPHKHSRRRGRRKLLNRAASDPGKPEPPCTCPTETADKKHEQSNQSKTQSKGVAHRTSNVPLHRSPTPNILHHVPCNVYSTQSEPSCNAKIQTFSDHTDSWSSETAAPPDAEVPQTLSTCPKETQNVPSKCCPPQALSPSLTQAEHRSLTPTVSQTLCITTTQVTLSTTHGQSSTSLSETSVRCCTPAVQTVTNCKTPPVPESCCISKSRTELANPVRSNPGCQILEERISNIGKNELSCSQGASVVASSFGFAHPRQKALTKPMASYNTPIQSVPTVIPPTQSVPNTKVPEPSLPPPYCVSNIQTVKKNTLTTHTPTPNQSKIQPPIRSVPYCIKDKSAAPASSHTEPMLSHKVPTQTLLHSVISFPPGSSYSHLKTSIPGVSHIIPNSQTAVHCILDPQNAGTAVTPSLPVLICSRSAQPAPGAMQTLAHCNAAVQSAASGGNPPQILQNFKTSQTVPHSKSFPQNMSPVFSSRETVKYIGVPQETVLPNFRHSLRPYACPPQTALLYSNTGASPLPAQAFCSTQDRRDRREFMLPPPPPPPPPPYTPRKEGSSTLGQLLKPPVAKVDSNNAEKDKVKAGMTKSKGEARTDEIPSPIPPKSKARAMVKPSCLGSRLAVLGTESQSNPNHLPSTEAPLGLAEGQADTLRQVQELLGGLMSGAKCKLDLAKAKEKLFGPNGPLYDIGTLQSQLHSLEGVLETSQNTIKVLLDVIQDLEKKEAERDGRHSYRTGQDIENCGTCRDCACIIYRACGWVNIGNVTGPDEEASDNNSLLPRLLRSVAGGAGSTGLEVNGTGTSKREKALKDERKIEKILRTLAFTPCKEASRCS</sequence>
<feature type="compositionally biased region" description="Polar residues" evidence="1">
    <location>
        <begin position="226"/>
        <end position="236"/>
    </location>
</feature>
<feature type="compositionally biased region" description="Polar residues" evidence="1">
    <location>
        <begin position="13"/>
        <end position="26"/>
    </location>
</feature>
<organism evidence="2 3">
    <name type="scientific">Triplophysa tibetana</name>
    <dbReference type="NCBI Taxonomy" id="1572043"/>
    <lineage>
        <taxon>Eukaryota</taxon>
        <taxon>Metazoa</taxon>
        <taxon>Chordata</taxon>
        <taxon>Craniata</taxon>
        <taxon>Vertebrata</taxon>
        <taxon>Euteleostomi</taxon>
        <taxon>Actinopterygii</taxon>
        <taxon>Neopterygii</taxon>
        <taxon>Teleostei</taxon>
        <taxon>Ostariophysi</taxon>
        <taxon>Cypriniformes</taxon>
        <taxon>Nemacheilidae</taxon>
        <taxon>Triplophysa</taxon>
    </lineage>
</organism>
<evidence type="ECO:0000256" key="1">
    <source>
        <dbReference type="SAM" id="MobiDB-lite"/>
    </source>
</evidence>
<dbReference type="AlphaFoldDB" id="A0A5A9P4P8"/>
<feature type="compositionally biased region" description="Basic residues" evidence="1">
    <location>
        <begin position="237"/>
        <end position="251"/>
    </location>
</feature>
<protein>
    <submittedName>
        <fullName evidence="2">Protein FAM196B</fullName>
    </submittedName>
</protein>
<evidence type="ECO:0000313" key="3">
    <source>
        <dbReference type="Proteomes" id="UP000324632"/>
    </source>
</evidence>
<evidence type="ECO:0000313" key="2">
    <source>
        <dbReference type="EMBL" id="KAA0716918.1"/>
    </source>
</evidence>
<feature type="compositionally biased region" description="Pro residues" evidence="1">
    <location>
        <begin position="773"/>
        <end position="785"/>
    </location>
</feature>
<feature type="compositionally biased region" description="Polar residues" evidence="1">
    <location>
        <begin position="146"/>
        <end position="171"/>
    </location>
</feature>
<feature type="region of interest" description="Disordered" evidence="1">
    <location>
        <begin position="1"/>
        <end position="26"/>
    </location>
</feature>
<feature type="compositionally biased region" description="Basic and acidic residues" evidence="1">
    <location>
        <begin position="809"/>
        <end position="830"/>
    </location>
</feature>
<feature type="region of interest" description="Disordered" evidence="1">
    <location>
        <begin position="146"/>
        <end position="305"/>
    </location>
</feature>
<feature type="region of interest" description="Disordered" evidence="1">
    <location>
        <begin position="58"/>
        <end position="84"/>
    </location>
</feature>
<dbReference type="PANTHER" id="PTHR28682:SF6">
    <property type="entry name" value="MUCIN-5AC"/>
    <property type="match status" value="1"/>
</dbReference>
<gene>
    <name evidence="2" type="ORF">E1301_Tti016226</name>
</gene>
<dbReference type="EMBL" id="SOYY01000009">
    <property type="protein sequence ID" value="KAA0716918.1"/>
    <property type="molecule type" value="Genomic_DNA"/>
</dbReference>